<feature type="transmembrane region" description="Helical" evidence="11">
    <location>
        <begin position="475"/>
        <end position="498"/>
    </location>
</feature>
<feature type="transmembrane region" description="Helical" evidence="11">
    <location>
        <begin position="376"/>
        <end position="397"/>
    </location>
</feature>
<evidence type="ECO:0000256" key="8">
    <source>
        <dbReference type="ARBA" id="ARBA00023136"/>
    </source>
</evidence>
<dbReference type="GO" id="GO:0005765">
    <property type="term" value="C:lysosomal membrane"/>
    <property type="evidence" value="ECO:0007669"/>
    <property type="project" value="TreeGrafter"/>
</dbReference>
<evidence type="ECO:0000259" key="12">
    <source>
        <dbReference type="PROSITE" id="PS51371"/>
    </source>
</evidence>
<dbReference type="Gene3D" id="1.10.3080.10">
    <property type="entry name" value="Clc chloride channel"/>
    <property type="match status" value="1"/>
</dbReference>
<dbReference type="SUPFAM" id="SSF81340">
    <property type="entry name" value="Clc chloride channel"/>
    <property type="match status" value="1"/>
</dbReference>
<dbReference type="EMBL" id="GEBQ01006123">
    <property type="protein sequence ID" value="JAT33854.1"/>
    <property type="molecule type" value="Transcribed_RNA"/>
</dbReference>
<dbReference type="PRINTS" id="PR00762">
    <property type="entry name" value="CLCHANNEL"/>
</dbReference>
<keyword evidence="5 11" id="KW-1133">Transmembrane helix</keyword>
<gene>
    <name evidence="13" type="ORF">g.24969</name>
</gene>
<feature type="domain" description="CBS" evidence="12">
    <location>
        <begin position="706"/>
        <end position="764"/>
    </location>
</feature>
<feature type="transmembrane region" description="Helical" evidence="11">
    <location>
        <begin position="252"/>
        <end position="275"/>
    </location>
</feature>
<evidence type="ECO:0000256" key="4">
    <source>
        <dbReference type="ARBA" id="ARBA00022737"/>
    </source>
</evidence>
<evidence type="ECO:0000313" key="13">
    <source>
        <dbReference type="EMBL" id="JAT33854.1"/>
    </source>
</evidence>
<keyword evidence="9 11" id="KW-0868">Chloride</keyword>
<evidence type="ECO:0000256" key="2">
    <source>
        <dbReference type="ARBA" id="ARBA00022448"/>
    </source>
</evidence>
<evidence type="ECO:0000256" key="9">
    <source>
        <dbReference type="ARBA" id="ARBA00023214"/>
    </source>
</evidence>
<keyword evidence="6 11" id="KW-0406">Ion transport</keyword>
<dbReference type="Pfam" id="PF00571">
    <property type="entry name" value="CBS"/>
    <property type="match status" value="1"/>
</dbReference>
<organism evidence="13">
    <name type="scientific">Graphocephala atropunctata</name>
    <dbReference type="NCBI Taxonomy" id="36148"/>
    <lineage>
        <taxon>Eukaryota</taxon>
        <taxon>Metazoa</taxon>
        <taxon>Ecdysozoa</taxon>
        <taxon>Arthropoda</taxon>
        <taxon>Hexapoda</taxon>
        <taxon>Insecta</taxon>
        <taxon>Pterygota</taxon>
        <taxon>Neoptera</taxon>
        <taxon>Paraneoptera</taxon>
        <taxon>Hemiptera</taxon>
        <taxon>Auchenorrhyncha</taxon>
        <taxon>Membracoidea</taxon>
        <taxon>Cicadellidae</taxon>
        <taxon>Cicadellinae</taxon>
        <taxon>Cicadellini</taxon>
        <taxon>Graphocephala</taxon>
    </lineage>
</organism>
<dbReference type="InterPro" id="IPR051280">
    <property type="entry name" value="Cl-channel/antiporter"/>
</dbReference>
<proteinExistence type="inferred from homology"/>
<evidence type="ECO:0000256" key="1">
    <source>
        <dbReference type="ARBA" id="ARBA00004141"/>
    </source>
</evidence>
<feature type="transmembrane region" description="Helical" evidence="11">
    <location>
        <begin position="540"/>
        <end position="557"/>
    </location>
</feature>
<dbReference type="InterPro" id="IPR014743">
    <property type="entry name" value="Cl-channel_core"/>
</dbReference>
<dbReference type="GO" id="GO:0005254">
    <property type="term" value="F:chloride channel activity"/>
    <property type="evidence" value="ECO:0007669"/>
    <property type="project" value="UniProtKB-UniRule"/>
</dbReference>
<keyword evidence="3 11" id="KW-0812">Transmembrane</keyword>
<dbReference type="Gene3D" id="3.10.580.10">
    <property type="entry name" value="CBS-domain"/>
    <property type="match status" value="1"/>
</dbReference>
<evidence type="ECO:0000256" key="7">
    <source>
        <dbReference type="ARBA" id="ARBA00023122"/>
    </source>
</evidence>
<protein>
    <recommendedName>
        <fullName evidence="11">Chloride channel protein</fullName>
    </recommendedName>
</protein>
<evidence type="ECO:0000256" key="10">
    <source>
        <dbReference type="PROSITE-ProRule" id="PRU00703"/>
    </source>
</evidence>
<dbReference type="SUPFAM" id="SSF54631">
    <property type="entry name" value="CBS-domain pair"/>
    <property type="match status" value="1"/>
</dbReference>
<evidence type="ECO:0000256" key="3">
    <source>
        <dbReference type="ARBA" id="ARBA00022692"/>
    </source>
</evidence>
<comment type="subcellular location">
    <subcellularLocation>
        <location evidence="1 11">Membrane</location>
        <topology evidence="1 11">Multi-pass membrane protein</topology>
    </subcellularLocation>
</comment>
<feature type="transmembrane region" description="Helical" evidence="11">
    <location>
        <begin position="287"/>
        <end position="309"/>
    </location>
</feature>
<accession>A0A1B6MD94</accession>
<feature type="transmembrane region" description="Helical" evidence="11">
    <location>
        <begin position="87"/>
        <end position="115"/>
    </location>
</feature>
<dbReference type="InterPro" id="IPR046342">
    <property type="entry name" value="CBS_dom_sf"/>
</dbReference>
<dbReference type="PANTHER" id="PTHR11689">
    <property type="entry name" value="CHLORIDE CHANNEL PROTEIN CLC FAMILY MEMBER"/>
    <property type="match status" value="1"/>
</dbReference>
<dbReference type="Pfam" id="PF00654">
    <property type="entry name" value="Voltage_CLC"/>
    <property type="match status" value="1"/>
</dbReference>
<dbReference type="CDD" id="cd04591">
    <property type="entry name" value="CBS_pair_voltage-gated_CLC_euk_bac"/>
    <property type="match status" value="1"/>
</dbReference>
<feature type="transmembrane region" description="Helical" evidence="11">
    <location>
        <begin position="139"/>
        <end position="160"/>
    </location>
</feature>
<keyword evidence="8 11" id="KW-0472">Membrane</keyword>
<name>A0A1B6MD94_9HEMI</name>
<dbReference type="InterPro" id="IPR001807">
    <property type="entry name" value="ClC"/>
</dbReference>
<feature type="transmembrane region" description="Helical" evidence="11">
    <location>
        <begin position="337"/>
        <end position="356"/>
    </location>
</feature>
<evidence type="ECO:0000256" key="5">
    <source>
        <dbReference type="ARBA" id="ARBA00022989"/>
    </source>
</evidence>
<feature type="transmembrane region" description="Helical" evidence="11">
    <location>
        <begin position="510"/>
        <end position="534"/>
    </location>
</feature>
<dbReference type="AlphaFoldDB" id="A0A1B6MD94"/>
<dbReference type="PANTHER" id="PTHR11689:SF136">
    <property type="entry name" value="H(+)_CL(-) EXCHANGE TRANSPORTER 7"/>
    <property type="match status" value="1"/>
</dbReference>
<evidence type="ECO:0000256" key="6">
    <source>
        <dbReference type="ARBA" id="ARBA00023065"/>
    </source>
</evidence>
<sequence>MVGRPRRSSSHTNRLQFGIMENHNNYRERNQSLVVEVIEFKDEKIPIGTSNTLKQSYESQNFDECENDLLVDEAQRKGYQHEIKKKIFRWTIFCIIGVFTALVGVGIDISIQILADYKYTKLKEYLDKCWDVDCMYQPYLVWMAFNLIAVLPGTLLVAYIEPVAAGSGIPVVKCYLNGIKIPHIVRFRTLVVKAFGVVSSVVGGLACGKEGPMIHSGAVIAAGFSQGKSQLLGFLNFKSFSKFRDDREKRDFVAGGAAAGVAAAFGAPVGGVLFSLEEGCSYWNQGLTWRIFFASTISAFTLNACMSWYENHPGNMSYDGLLNFGSFDNLNYELPELLIFMVMGAIGGLLGAFFNYTNHKLTVFRMRYLNTQWLKVLEVLVVSAVSATIPLFMVYGLQQCVNIGDNPTPYPIQMHCQDGEYNSLASLWIQLPETTVRSFFHDINGTHRMASLIPFIIVYYILSIWTYGLTVSAGLFIPCLLTGAAWGRMIGIGLETYFPGVPILANPAKYALIGAAAQLGGVVRMTISLTVILIEATGSIIFGLPLMITLLTAKWVGDFFNEGLYDIHIQLAGVPLLAWEPPPLSFTMDTRTFMSHPVTTFQPIESVRRVVHVLKSRTYNGFPVVNPVAPTGDGISSFGRMQGLILRNQLIVMLQNKIFNVSSDSWDTNTINMDMFRTIYPKFPTIDEIFLTDEEMSRSLDLRPFMNPSPYCVQMSSSLPRVFRLFRALGLRHVVVVNETNEVVGIVTRKDLAKYRTWKHLGQFGVKELKIIKK</sequence>
<dbReference type="SMART" id="SM00116">
    <property type="entry name" value="CBS"/>
    <property type="match status" value="2"/>
</dbReference>
<dbReference type="InterPro" id="IPR000644">
    <property type="entry name" value="CBS_dom"/>
</dbReference>
<feature type="transmembrane region" description="Helical" evidence="11">
    <location>
        <begin position="449"/>
        <end position="469"/>
    </location>
</feature>
<evidence type="ECO:0000256" key="11">
    <source>
        <dbReference type="RuleBase" id="RU361221"/>
    </source>
</evidence>
<dbReference type="PROSITE" id="PS51371">
    <property type="entry name" value="CBS"/>
    <property type="match status" value="1"/>
</dbReference>
<comment type="similarity">
    <text evidence="11">Belongs to the chloride channel (TC 2.A.49) family.</text>
</comment>
<keyword evidence="7 10" id="KW-0129">CBS domain</keyword>
<keyword evidence="2 11" id="KW-0813">Transport</keyword>
<reference evidence="13" key="1">
    <citation type="submission" date="2015-11" db="EMBL/GenBank/DDBJ databases">
        <title>De novo transcriptome assembly of four potential Pierce s Disease insect vectors from Arizona vineyards.</title>
        <authorList>
            <person name="Tassone E.E."/>
        </authorList>
    </citation>
    <scope>NUCLEOTIDE SEQUENCE</scope>
</reference>
<keyword evidence="4" id="KW-0677">Repeat</keyword>